<proteinExistence type="inferred from homology"/>
<evidence type="ECO:0000256" key="11">
    <source>
        <dbReference type="ARBA" id="ARBA00022842"/>
    </source>
</evidence>
<evidence type="ECO:0000256" key="1">
    <source>
        <dbReference type="ARBA" id="ARBA00001936"/>
    </source>
</evidence>
<keyword evidence="8" id="KW-0479">Metal-binding</keyword>
<comment type="cofactor">
    <cofactor evidence="1">
        <name>Mn(2+)</name>
        <dbReference type="ChEBI" id="CHEBI:29035"/>
    </cofactor>
</comment>
<feature type="region of interest" description="Disordered" evidence="14">
    <location>
        <begin position="471"/>
        <end position="498"/>
    </location>
</feature>
<evidence type="ECO:0000256" key="13">
    <source>
        <dbReference type="ARBA" id="ARBA00038491"/>
    </source>
</evidence>
<feature type="domain" description="Poly(A) RNA polymerase mitochondrial-like central palm" evidence="16">
    <location>
        <begin position="566"/>
        <end position="704"/>
    </location>
</feature>
<feature type="compositionally biased region" description="Polar residues" evidence="14">
    <location>
        <begin position="226"/>
        <end position="245"/>
    </location>
</feature>
<dbReference type="AlphaFoldDB" id="A0AAE9E5U2"/>
<dbReference type="GO" id="GO:0005524">
    <property type="term" value="F:ATP binding"/>
    <property type="evidence" value="ECO:0007669"/>
    <property type="project" value="UniProtKB-KW"/>
</dbReference>
<feature type="compositionally biased region" description="Basic and acidic residues" evidence="14">
    <location>
        <begin position="1086"/>
        <end position="1100"/>
    </location>
</feature>
<feature type="region of interest" description="Disordered" evidence="14">
    <location>
        <begin position="840"/>
        <end position="864"/>
    </location>
</feature>
<dbReference type="GO" id="GO:1990817">
    <property type="term" value="F:poly(A) RNA polymerase activity"/>
    <property type="evidence" value="ECO:0007669"/>
    <property type="project" value="UniProtKB-EC"/>
</dbReference>
<evidence type="ECO:0000256" key="9">
    <source>
        <dbReference type="ARBA" id="ARBA00022741"/>
    </source>
</evidence>
<reference evidence="17 18" key="1">
    <citation type="submission" date="2022-04" db="EMBL/GenBank/DDBJ databases">
        <title>Chromosome-level reference genomes for two strains of Caenorhabditis briggsae: an improved platform for comparative genomics.</title>
        <authorList>
            <person name="Stevens L."/>
            <person name="Andersen E."/>
        </authorList>
    </citation>
    <scope>NUCLEOTIDE SEQUENCE [LARGE SCALE GENOMIC DNA]</scope>
    <source>
        <strain evidence="17">VX34</strain>
        <tissue evidence="17">Whole-organism</tissue>
    </source>
</reference>
<accession>A0AAE9E5U2</accession>
<keyword evidence="18" id="KW-1185">Reference proteome</keyword>
<dbReference type="GO" id="GO:0046872">
    <property type="term" value="F:metal ion binding"/>
    <property type="evidence" value="ECO:0007669"/>
    <property type="project" value="UniProtKB-KW"/>
</dbReference>
<dbReference type="SUPFAM" id="SSF81301">
    <property type="entry name" value="Nucleotidyltransferase"/>
    <property type="match status" value="1"/>
</dbReference>
<dbReference type="FunFam" id="3.30.460.10:FF:000061">
    <property type="entry name" value="Poly(A) RNA polymerase gld-2"/>
    <property type="match status" value="1"/>
</dbReference>
<dbReference type="Gene3D" id="1.10.1410.10">
    <property type="match status" value="1"/>
</dbReference>
<evidence type="ECO:0000256" key="14">
    <source>
        <dbReference type="SAM" id="MobiDB-lite"/>
    </source>
</evidence>
<keyword evidence="7" id="KW-0808">Transferase</keyword>
<feature type="compositionally biased region" description="Polar residues" evidence="14">
    <location>
        <begin position="62"/>
        <end position="111"/>
    </location>
</feature>
<dbReference type="Gene3D" id="3.30.460.10">
    <property type="entry name" value="Beta Polymerase, domain 2"/>
    <property type="match status" value="1"/>
</dbReference>
<feature type="compositionally biased region" description="Polar residues" evidence="14">
    <location>
        <begin position="1069"/>
        <end position="1085"/>
    </location>
</feature>
<dbReference type="CDD" id="cd05402">
    <property type="entry name" value="NT_PAP_TUTase"/>
    <property type="match status" value="1"/>
</dbReference>
<evidence type="ECO:0000313" key="17">
    <source>
        <dbReference type="EMBL" id="UMM13688.1"/>
    </source>
</evidence>
<dbReference type="Pfam" id="PF22600">
    <property type="entry name" value="MTPAP-like_central"/>
    <property type="match status" value="1"/>
</dbReference>
<evidence type="ECO:0000256" key="10">
    <source>
        <dbReference type="ARBA" id="ARBA00022840"/>
    </source>
</evidence>
<dbReference type="PANTHER" id="PTHR12271:SF40">
    <property type="entry name" value="POLY(A) RNA POLYMERASE GLD2"/>
    <property type="match status" value="1"/>
</dbReference>
<feature type="compositionally biased region" description="Low complexity" evidence="14">
    <location>
        <begin position="989"/>
        <end position="1057"/>
    </location>
</feature>
<dbReference type="EC" id="2.7.7.19" evidence="4"/>
<evidence type="ECO:0000256" key="5">
    <source>
        <dbReference type="ARBA" id="ARBA00022490"/>
    </source>
</evidence>
<keyword evidence="6" id="KW-0507">mRNA processing</keyword>
<keyword evidence="9" id="KW-0547">Nucleotide-binding</keyword>
<feature type="compositionally biased region" description="Polar residues" evidence="14">
    <location>
        <begin position="191"/>
        <end position="204"/>
    </location>
</feature>
<feature type="region of interest" description="Disordered" evidence="14">
    <location>
        <begin position="1"/>
        <end position="111"/>
    </location>
</feature>
<feature type="region of interest" description="Disordered" evidence="14">
    <location>
        <begin position="408"/>
        <end position="458"/>
    </location>
</feature>
<feature type="compositionally biased region" description="Low complexity" evidence="14">
    <location>
        <begin position="171"/>
        <end position="181"/>
    </location>
</feature>
<protein>
    <recommendedName>
        <fullName evidence="4">polynucleotide adenylyltransferase</fullName>
        <ecNumber evidence="4">2.7.7.19</ecNumber>
    </recommendedName>
</protein>
<evidence type="ECO:0000256" key="7">
    <source>
        <dbReference type="ARBA" id="ARBA00022679"/>
    </source>
</evidence>
<keyword evidence="12" id="KW-0464">Manganese</keyword>
<feature type="compositionally biased region" description="Basic and acidic residues" evidence="14">
    <location>
        <begin position="1113"/>
        <end position="1129"/>
    </location>
</feature>
<feature type="compositionally biased region" description="Basic and acidic residues" evidence="14">
    <location>
        <begin position="434"/>
        <end position="444"/>
    </location>
</feature>
<evidence type="ECO:0000256" key="6">
    <source>
        <dbReference type="ARBA" id="ARBA00022664"/>
    </source>
</evidence>
<feature type="compositionally biased region" description="Basic and acidic residues" evidence="14">
    <location>
        <begin position="471"/>
        <end position="481"/>
    </location>
</feature>
<dbReference type="InterPro" id="IPR002058">
    <property type="entry name" value="PAP_assoc"/>
</dbReference>
<dbReference type="InterPro" id="IPR043519">
    <property type="entry name" value="NT_sf"/>
</dbReference>
<feature type="compositionally biased region" description="Polar residues" evidence="14">
    <location>
        <begin position="445"/>
        <end position="454"/>
    </location>
</feature>
<dbReference type="Pfam" id="PF03828">
    <property type="entry name" value="PAP_assoc"/>
    <property type="match status" value="1"/>
</dbReference>
<evidence type="ECO:0000256" key="8">
    <source>
        <dbReference type="ARBA" id="ARBA00022723"/>
    </source>
</evidence>
<comment type="similarity">
    <text evidence="13">Belongs to the DNA polymerase type-B-like family. GLD2 subfamily.</text>
</comment>
<feature type="compositionally biased region" description="Polar residues" evidence="14">
    <location>
        <begin position="1"/>
        <end position="11"/>
    </location>
</feature>
<dbReference type="PANTHER" id="PTHR12271">
    <property type="entry name" value="POLY A POLYMERASE CID PAP -RELATED"/>
    <property type="match status" value="1"/>
</dbReference>
<keyword evidence="11" id="KW-0460">Magnesium</keyword>
<gene>
    <name evidence="17" type="ORF">L5515_001840</name>
</gene>
<feature type="region of interest" description="Disordered" evidence="14">
    <location>
        <begin position="284"/>
        <end position="316"/>
    </location>
</feature>
<feature type="region of interest" description="Disordered" evidence="14">
    <location>
        <begin position="976"/>
        <end position="1129"/>
    </location>
</feature>
<organism evidence="17 18">
    <name type="scientific">Caenorhabditis briggsae</name>
    <dbReference type="NCBI Taxonomy" id="6238"/>
    <lineage>
        <taxon>Eukaryota</taxon>
        <taxon>Metazoa</taxon>
        <taxon>Ecdysozoa</taxon>
        <taxon>Nematoda</taxon>
        <taxon>Chromadorea</taxon>
        <taxon>Rhabditida</taxon>
        <taxon>Rhabditina</taxon>
        <taxon>Rhabditomorpha</taxon>
        <taxon>Rhabditoidea</taxon>
        <taxon>Rhabditidae</taxon>
        <taxon>Peloderinae</taxon>
        <taxon>Caenorhabditis</taxon>
    </lineage>
</organism>
<dbReference type="InterPro" id="IPR054708">
    <property type="entry name" value="MTPAP-like_central"/>
</dbReference>
<name>A0AAE9E5U2_CAEBR</name>
<feature type="compositionally biased region" description="Polar residues" evidence="14">
    <location>
        <begin position="297"/>
        <end position="314"/>
    </location>
</feature>
<evidence type="ECO:0000256" key="3">
    <source>
        <dbReference type="ARBA" id="ARBA00004496"/>
    </source>
</evidence>
<comment type="subcellular location">
    <subcellularLocation>
        <location evidence="3">Cytoplasm</location>
    </subcellularLocation>
</comment>
<dbReference type="GO" id="GO:0005737">
    <property type="term" value="C:cytoplasm"/>
    <property type="evidence" value="ECO:0007669"/>
    <property type="project" value="UniProtKB-SubCell"/>
</dbReference>
<evidence type="ECO:0000256" key="4">
    <source>
        <dbReference type="ARBA" id="ARBA00012388"/>
    </source>
</evidence>
<feature type="compositionally biased region" description="Low complexity" evidence="14">
    <location>
        <begin position="40"/>
        <end position="55"/>
    </location>
</feature>
<evidence type="ECO:0000256" key="2">
    <source>
        <dbReference type="ARBA" id="ARBA00001946"/>
    </source>
</evidence>
<evidence type="ECO:0000256" key="12">
    <source>
        <dbReference type="ARBA" id="ARBA00023211"/>
    </source>
</evidence>
<dbReference type="EMBL" id="CP092620">
    <property type="protein sequence ID" value="UMM13688.1"/>
    <property type="molecule type" value="Genomic_DNA"/>
</dbReference>
<evidence type="ECO:0000259" key="15">
    <source>
        <dbReference type="Pfam" id="PF03828"/>
    </source>
</evidence>
<dbReference type="Proteomes" id="UP000829354">
    <property type="component" value="Chromosome I"/>
</dbReference>
<comment type="cofactor">
    <cofactor evidence="2">
        <name>Mg(2+)</name>
        <dbReference type="ChEBI" id="CHEBI:18420"/>
    </cofactor>
</comment>
<keyword evidence="5" id="KW-0963">Cytoplasm</keyword>
<sequence length="1129" mass="126600">MLMAQKQSNAEQIDEHSRQSRSPSVDSVRRLHQQSGGFASQNQQSGHQSSQQGQLHQRRGSVSNDGNSGYYSQHNHNSSGYRKQSFSQRGNRGMNQRSGNNYQQNADNLGTNFQQGYQSKQQRSYQNYPQHNSKYSYYYHPRPIFNSTQEYGAFSVRRQSPSSPSSPTPPTNSSTSRSTNPAPILLRHVEPTQNDKMFNGGSEQEQQHHEAKIHQYRSAGTAPGGYSNSSSPYKQQTLHQPTTPVASDKRNDTDDWASRFQHPPPGIQYQFRRTDNVQAPIELQRKSQAPSAPIDIVSNSLPTTPSPSERNSQYRAPLKDSQLTDNVDAKHPCFADERMHSALYGVSPQVKSQHQPSGLPIQNEREASASMEALKALQYQQQWQHHMTRGVFLPQFVYTTIDNQMRQLKNRDHQSQHQHSHLQRAPSFDGEFPTGKELRKRDSSNDSQCSSEANPNEIPQMMEKLDADLDKTPVVDEEGIRRSRKNVANSGRKDHRKMNELPRKTNRRDSICSNASSASDVCSPVLDESTLTKVYPNEEFREGPGLASPSPPAALLSEPLSRMDVLSEKIWDYHNKVSQTDEMLQRKLHLRDMLYTAISPVFPLSGLYVVGSSLNGFGNNSSDMDLCLMITNKDLDQKNDAVVVLNLILSTLQYEKFVASQKLILAKVPILRIKFAAPFDDITVDLNANNSVAIRNTHLLCYYSSYDWRVRPLVSVVKEWAKRKGINDANKSSFTSYSLVLMVIHYLQCGTEARVLPNLQQSYPTRFSNKVDVRTLNVTMPLEPVQDDIDPSLSENTTLGELLIGFLDYYANEFNYDRDAISIRQGKRVERAALAVRPKVHLSSEGEKEAPLPSSSASSSSVHNGIGVPMHHSLSNPHFWRSQWRCVCIEEPFTNSNTAHSIYDEMVFGAIKEAFREAHSELQDNRDLDRLLECEPIKASTTNAGAAVFAATYEGERPSAQQPTSIASASLRTMNVVPTPAGGGHYHYQQQSSQQVLKQQRSGNNQSYPSSNNRSSNSNQQQNRRVYNSQSAFNGSGSRPSKSSDSLKDSTSNSQQSHRQHHHNQRSNAGSTKENIALTSGATSSTDRKNSTSKKDEGSRTKRSSMIQSPEPTKAKTEKTATTQKKESQ</sequence>
<feature type="compositionally biased region" description="Basic and acidic residues" evidence="14">
    <location>
        <begin position="247"/>
        <end position="257"/>
    </location>
</feature>
<dbReference type="SUPFAM" id="SSF81631">
    <property type="entry name" value="PAP/OAS1 substrate-binding domain"/>
    <property type="match status" value="1"/>
</dbReference>
<feature type="domain" description="PAP-associated" evidence="15">
    <location>
        <begin position="798"/>
        <end position="833"/>
    </location>
</feature>
<keyword evidence="10" id="KW-0067">ATP-binding</keyword>
<feature type="region of interest" description="Disordered" evidence="14">
    <location>
        <begin position="154"/>
        <end position="268"/>
    </location>
</feature>
<evidence type="ECO:0000313" key="18">
    <source>
        <dbReference type="Proteomes" id="UP000829354"/>
    </source>
</evidence>
<evidence type="ECO:0000259" key="16">
    <source>
        <dbReference type="Pfam" id="PF22600"/>
    </source>
</evidence>
<dbReference type="GO" id="GO:0006397">
    <property type="term" value="P:mRNA processing"/>
    <property type="evidence" value="ECO:0007669"/>
    <property type="project" value="UniProtKB-KW"/>
</dbReference>